<dbReference type="Proteomes" id="UP000419144">
    <property type="component" value="Unassembled WGS sequence"/>
</dbReference>
<sequence>MSTSGYHTPGRARLLLTPMQRWRRRAACQLAQSSAGPTTATIRWCRASFHLIEGERSSATDADHATSPWAQCTRNSLRHVGLLSTATADAAGFHSTRLLRIPMMPPLVRISDVEPTPSRPSSAASSGARADAVHGGKDVISGTVPPALARELSLLSNDDLIQRIHRFSRSHFAPAQRPLLYAHLKEFMKPHRLAYASTKTIQDHLQVANAANMHETCIELYHAAREHMSAAALMLRAPCAPLTNGSATRVRKPGASGHAGLSTASGSGTYLAADGAVLVSAFVVDSAYATQRSSELTQLASYCVTQLLAPLHAEGHDTTTGDTSAAATQTLRLLAVRTPREVATELSLVRCFWRALCLAEYYKFAEANSVQAVKGCKEQALTDALAILEACRQVASVRREAAVAVLAAASTEHPSCHEDSLSLAAPALSERQSSEMLSEALNFVRYASLDDDGEFAFYQFCKEEGILWSPQPLSWSVRPGASDASSLSSEAGAAGTIMFAYSEDEVQVFYAALIDTCAAGRLVPEALLYFTEARRLLGCPPLVDSEDIGAETVLLLGAGGRRKPRGSSVDVAATCTTSSGTVDAVPRAFPLEPSAASCTNSDLDLSAPLSPPSHPATISTDVHGGKARARTVTASFSLTELLLHRLLSMLQTAKENHQVVRLARSLIAAGAVSQIKAHIWTVLLISAGAVRAADVVLAVYSYALDRLASSAGSDSSVGGGYTTAEVSTLQYLLQTSLNALSKCQLPSYEKDYLQPARETQVLRCTDEFYYSCLLQEAHNSMCPAQRAAEVLARMEEEKVPMTSPIVSRLLKLYLRVEAPEFITVYRHAVDELGLPLRSLWADQLLLWADRRRYFLSADDRAYVVQQMLRSRRVATVADLQPLLGGLRTHFALLYYDHTHAAREQFLRDGSVPVEQPTVTDSRAHFLTTRPMSVQRGVMARVGTSWVCNTVGGEELAEEEAKRHGILPRMLGDAPCRTLHAGIAELSETPLLFPISHGPAGTGDSERLHDSALRVYLADVLDGLQRSSNWVI</sequence>
<dbReference type="VEuPathDB" id="TriTrypDB:LtaPh_3410100"/>
<evidence type="ECO:0000313" key="2">
    <source>
        <dbReference type="EMBL" id="GET92182.1"/>
    </source>
</evidence>
<feature type="region of interest" description="Disordered" evidence="1">
    <location>
        <begin position="111"/>
        <end position="131"/>
    </location>
</feature>
<evidence type="ECO:0000256" key="1">
    <source>
        <dbReference type="SAM" id="MobiDB-lite"/>
    </source>
</evidence>
<accession>A0A640KRM1</accession>
<evidence type="ECO:0000313" key="3">
    <source>
        <dbReference type="Proteomes" id="UP000419144"/>
    </source>
</evidence>
<gene>
    <name evidence="2" type="ORF">LtaPh_3410100</name>
</gene>
<protein>
    <submittedName>
        <fullName evidence="2">Uncharacterized protein</fullName>
    </submittedName>
</protein>
<feature type="compositionally biased region" description="Low complexity" evidence="1">
    <location>
        <begin position="119"/>
        <end position="130"/>
    </location>
</feature>
<reference evidence="2" key="1">
    <citation type="submission" date="2019-11" db="EMBL/GenBank/DDBJ databases">
        <title>Leishmania tarentolae CDS.</title>
        <authorList>
            <person name="Goto Y."/>
            <person name="Yamagishi J."/>
        </authorList>
    </citation>
    <scope>NUCLEOTIDE SEQUENCE [LARGE SCALE GENOMIC DNA]</scope>
    <source>
        <strain evidence="2">Parrot Tar II</strain>
    </source>
</reference>
<dbReference type="OrthoDB" id="243988at2759"/>
<comment type="caution">
    <text evidence="2">The sequence shown here is derived from an EMBL/GenBank/DDBJ whole genome shotgun (WGS) entry which is preliminary data.</text>
</comment>
<dbReference type="AlphaFoldDB" id="A0A640KRM1"/>
<proteinExistence type="predicted"/>
<organism evidence="2 3">
    <name type="scientific">Leishmania tarentolae</name>
    <name type="common">Sauroleishmania tarentolae</name>
    <dbReference type="NCBI Taxonomy" id="5689"/>
    <lineage>
        <taxon>Eukaryota</taxon>
        <taxon>Discoba</taxon>
        <taxon>Euglenozoa</taxon>
        <taxon>Kinetoplastea</taxon>
        <taxon>Metakinetoplastina</taxon>
        <taxon>Trypanosomatida</taxon>
        <taxon>Trypanosomatidae</taxon>
        <taxon>Leishmaniinae</taxon>
        <taxon>Leishmania</taxon>
        <taxon>lizard Leishmania</taxon>
    </lineage>
</organism>
<keyword evidence="3" id="KW-1185">Reference proteome</keyword>
<name>A0A640KRM1_LEITA</name>
<dbReference type="EMBL" id="BLBS01000054">
    <property type="protein sequence ID" value="GET92182.1"/>
    <property type="molecule type" value="Genomic_DNA"/>
</dbReference>